<feature type="transmembrane region" description="Helical" evidence="1">
    <location>
        <begin position="461"/>
        <end position="485"/>
    </location>
</feature>
<keyword evidence="1" id="KW-0812">Transmembrane</keyword>
<name>A0A922G1Z9_CARIL</name>
<dbReference type="PANTHER" id="PTHR31170">
    <property type="entry name" value="BNAC04G53230D PROTEIN"/>
    <property type="match status" value="1"/>
</dbReference>
<comment type="caution">
    <text evidence="2">The sequence shown here is derived from an EMBL/GenBank/DDBJ whole genome shotgun (WGS) entry which is preliminary data.</text>
</comment>
<organism evidence="2 3">
    <name type="scientific">Carya illinoinensis</name>
    <name type="common">Pecan</name>
    <dbReference type="NCBI Taxonomy" id="32201"/>
    <lineage>
        <taxon>Eukaryota</taxon>
        <taxon>Viridiplantae</taxon>
        <taxon>Streptophyta</taxon>
        <taxon>Embryophyta</taxon>
        <taxon>Tracheophyta</taxon>
        <taxon>Spermatophyta</taxon>
        <taxon>Magnoliopsida</taxon>
        <taxon>eudicotyledons</taxon>
        <taxon>Gunneridae</taxon>
        <taxon>Pentapetalae</taxon>
        <taxon>rosids</taxon>
        <taxon>fabids</taxon>
        <taxon>Fagales</taxon>
        <taxon>Juglandaceae</taxon>
        <taxon>Carya</taxon>
    </lineage>
</organism>
<reference evidence="2" key="1">
    <citation type="submission" date="2021-01" db="EMBL/GenBank/DDBJ databases">
        <authorList>
            <person name="Lovell J.T."/>
            <person name="Bentley N."/>
            <person name="Bhattarai G."/>
            <person name="Jenkins J.W."/>
            <person name="Sreedasyam A."/>
            <person name="Alarcon Y."/>
            <person name="Bock C."/>
            <person name="Boston L."/>
            <person name="Carlson J."/>
            <person name="Cervantes K."/>
            <person name="Clermont K."/>
            <person name="Krom N."/>
            <person name="Kubenka K."/>
            <person name="Mamidi S."/>
            <person name="Mattison C."/>
            <person name="Monteros M."/>
            <person name="Pisani C."/>
            <person name="Plott C."/>
            <person name="Rajasekar S."/>
            <person name="Rhein H.S."/>
            <person name="Rohla C."/>
            <person name="Song M."/>
            <person name="Hilaire R.S."/>
            <person name="Shu S."/>
            <person name="Wells L."/>
            <person name="Wang X."/>
            <person name="Webber J."/>
            <person name="Heerema R.J."/>
            <person name="Klein P."/>
            <person name="Conner P."/>
            <person name="Grauke L."/>
            <person name="Grimwood J."/>
            <person name="Schmutz J."/>
            <person name="Randall J.J."/>
        </authorList>
    </citation>
    <scope>NUCLEOTIDE SEQUENCE</scope>
    <source>
        <tissue evidence="2">Leaf</tissue>
    </source>
</reference>
<keyword evidence="1" id="KW-0472">Membrane</keyword>
<dbReference type="PANTHER" id="PTHR31170:SF17">
    <property type="match status" value="1"/>
</dbReference>
<keyword evidence="1" id="KW-1133">Transmembrane helix</keyword>
<dbReference type="Pfam" id="PF03140">
    <property type="entry name" value="DUF247"/>
    <property type="match status" value="1"/>
</dbReference>
<dbReference type="EMBL" id="CM031825">
    <property type="protein sequence ID" value="KAG6731007.1"/>
    <property type="molecule type" value="Genomic_DNA"/>
</dbReference>
<protein>
    <submittedName>
        <fullName evidence="2">Uncharacterized protein</fullName>
    </submittedName>
</protein>
<evidence type="ECO:0000313" key="2">
    <source>
        <dbReference type="EMBL" id="KAG6731007.1"/>
    </source>
</evidence>
<evidence type="ECO:0000256" key="1">
    <source>
        <dbReference type="SAM" id="Phobius"/>
    </source>
</evidence>
<gene>
    <name evidence="2" type="ORF">I3842_01G108900</name>
</gene>
<accession>A0A922G1Z9</accession>
<dbReference type="InterPro" id="IPR004158">
    <property type="entry name" value="DUF247_pln"/>
</dbReference>
<proteinExistence type="predicted"/>
<evidence type="ECO:0000313" key="3">
    <source>
        <dbReference type="Proteomes" id="UP000811246"/>
    </source>
</evidence>
<dbReference type="AlphaFoldDB" id="A0A922G1Z9"/>
<sequence length="486" mass="56275">MSKNTLSTHIKEKLDVLRIGKERCMYKVHELLRDVNEKAYKPTLLAIGPYHHSKVGQGFMEGHKLCHLRQMLERTEGSIETYIIALRELEERARNCYVECISQTSDQFVEMMLLDGCFIIELFRKYEIYKETGGQEYDPIFQKEWMLPRIARDLLIFENQLPFFVIAKLFDMSESNKSRNLVEHINAKFEHLLGLIHATICISILDTEIDHAEECQEAVVKFKKAEIFKHVFGLIGKVVIPLLVKMKKMRKAISYASTFQRSGSLVSITDKLTDLHGLKEIEDWTTIPLSTELLEARVEFNIAKKFQDSSIHSATELEEAGIKFKKAEESSFFSLKFNNGLMEISPLSIQNGTETYLRNLIAYEQYCDRQNGSNYVYNYVRFMDHLINSPKDVKLLRQKGIISNCLGDDEIISTMVNKLGHYISFSTNIYARTFKNLNMHCKKRRNIWMAKLRRDYFNSPWALLSFLGAVLLLALAIAQTVFSIIP</sequence>
<dbReference type="Proteomes" id="UP000811246">
    <property type="component" value="Chromosome 1"/>
</dbReference>